<feature type="compositionally biased region" description="Polar residues" evidence="1">
    <location>
        <begin position="45"/>
        <end position="54"/>
    </location>
</feature>
<protein>
    <submittedName>
        <fullName evidence="2">Proline-rich protein 18</fullName>
    </submittedName>
</protein>
<keyword evidence="3" id="KW-1185">Reference proteome</keyword>
<evidence type="ECO:0000313" key="3">
    <source>
        <dbReference type="Proteomes" id="UP000289886"/>
    </source>
</evidence>
<comment type="caution">
    <text evidence="2">The sequence shown here is derived from an EMBL/GenBank/DDBJ whole genome shotgun (WGS) entry which is preliminary data.</text>
</comment>
<dbReference type="InterPro" id="IPR031369">
    <property type="entry name" value="PRR18"/>
</dbReference>
<gene>
    <name evidence="2" type="ORF">EOD39_3155</name>
</gene>
<evidence type="ECO:0000256" key="1">
    <source>
        <dbReference type="SAM" id="MobiDB-lite"/>
    </source>
</evidence>
<dbReference type="Pfam" id="PF15671">
    <property type="entry name" value="PRR18"/>
    <property type="match status" value="2"/>
</dbReference>
<organism evidence="2 3">
    <name type="scientific">Acipenser ruthenus</name>
    <name type="common">Sterlet sturgeon</name>
    <dbReference type="NCBI Taxonomy" id="7906"/>
    <lineage>
        <taxon>Eukaryota</taxon>
        <taxon>Metazoa</taxon>
        <taxon>Chordata</taxon>
        <taxon>Craniata</taxon>
        <taxon>Vertebrata</taxon>
        <taxon>Euteleostomi</taxon>
        <taxon>Actinopterygii</taxon>
        <taxon>Chondrostei</taxon>
        <taxon>Acipenseriformes</taxon>
        <taxon>Acipenseridae</taxon>
        <taxon>Acipenser</taxon>
    </lineage>
</organism>
<sequence>MPFPPINLHQRMTSPGKELFKKMKSNITPLHSFQTKAQEEENTTEKQSFASSIKQLGRKPQPRSNLTLAQRGGSNLALKAPKSYRLALAEKLSNSFDSMPASGGSAGTLKGSNASSQEDAGEVIRFSLSLTPEAILVIQKRNLEKQLLASQQKSTCPSGFRHKRIFPGKIKQVLKSSSVAKSCNPDDIKTIVKISLLNDRYKYDDVEYEEEDSDVDETVMWKCREWLEGVESAAALEKMDKLATLPHLSTC</sequence>
<dbReference type="EMBL" id="SCEB01214093">
    <property type="protein sequence ID" value="RXM37189.1"/>
    <property type="molecule type" value="Genomic_DNA"/>
</dbReference>
<dbReference type="OrthoDB" id="8963734at2759"/>
<reference evidence="2 3" key="1">
    <citation type="submission" date="2019-01" db="EMBL/GenBank/DDBJ databases">
        <title>Draft Genome and Complete Hox-Cluster Characterization of the Sterlet Sturgeon (Acipenser ruthenus).</title>
        <authorList>
            <person name="Wei Q."/>
        </authorList>
    </citation>
    <scope>NUCLEOTIDE SEQUENCE [LARGE SCALE GENOMIC DNA]</scope>
    <source>
        <strain evidence="2">WHYD16114868_AA</strain>
        <tissue evidence="2">Blood</tissue>
    </source>
</reference>
<dbReference type="AlphaFoldDB" id="A0A444UPU3"/>
<proteinExistence type="predicted"/>
<dbReference type="Proteomes" id="UP000289886">
    <property type="component" value="Unassembled WGS sequence"/>
</dbReference>
<accession>A0A444UPU3</accession>
<evidence type="ECO:0000313" key="2">
    <source>
        <dbReference type="EMBL" id="RXM37189.1"/>
    </source>
</evidence>
<feature type="region of interest" description="Disordered" evidence="1">
    <location>
        <begin position="30"/>
        <end position="72"/>
    </location>
</feature>
<name>A0A444UPU3_ACIRT</name>